<dbReference type="EMBL" id="BOMB01000055">
    <property type="protein sequence ID" value="GID16275.1"/>
    <property type="molecule type" value="Genomic_DNA"/>
</dbReference>
<feature type="transmembrane region" description="Helical" evidence="2">
    <location>
        <begin position="125"/>
        <end position="144"/>
    </location>
</feature>
<feature type="transmembrane region" description="Helical" evidence="2">
    <location>
        <begin position="12"/>
        <end position="33"/>
    </location>
</feature>
<evidence type="ECO:0008006" key="5">
    <source>
        <dbReference type="Google" id="ProtNLM"/>
    </source>
</evidence>
<gene>
    <name evidence="3" type="ORF">Aru02nite_71640</name>
</gene>
<dbReference type="GO" id="GO:0005886">
    <property type="term" value="C:plasma membrane"/>
    <property type="evidence" value="ECO:0007669"/>
    <property type="project" value="TreeGrafter"/>
</dbReference>
<evidence type="ECO:0000256" key="2">
    <source>
        <dbReference type="SAM" id="Phobius"/>
    </source>
</evidence>
<protein>
    <recommendedName>
        <fullName evidence="5">DUF308 domain-containing protein</fullName>
    </recommendedName>
</protein>
<comment type="caution">
    <text evidence="3">The sequence shown here is derived from an EMBL/GenBank/DDBJ whole genome shotgun (WGS) entry which is preliminary data.</text>
</comment>
<name>A0A8J3J7A8_9ACTN</name>
<dbReference type="RefSeq" id="WP_203664948.1">
    <property type="nucleotide sequence ID" value="NZ_BAAAZM010000034.1"/>
</dbReference>
<evidence type="ECO:0000313" key="4">
    <source>
        <dbReference type="Proteomes" id="UP000612808"/>
    </source>
</evidence>
<reference evidence="3" key="1">
    <citation type="submission" date="2021-01" db="EMBL/GenBank/DDBJ databases">
        <title>Whole genome shotgun sequence of Actinocatenispora rupis NBRC 107355.</title>
        <authorList>
            <person name="Komaki H."/>
            <person name="Tamura T."/>
        </authorList>
    </citation>
    <scope>NUCLEOTIDE SEQUENCE</scope>
    <source>
        <strain evidence="3">NBRC 107355</strain>
    </source>
</reference>
<dbReference type="AlphaFoldDB" id="A0A8J3J7A8"/>
<accession>A0A8J3J7A8</accession>
<dbReference type="InterPro" id="IPR005325">
    <property type="entry name" value="DUF308_memb"/>
</dbReference>
<feature type="region of interest" description="Disordered" evidence="1">
    <location>
        <begin position="192"/>
        <end position="233"/>
    </location>
</feature>
<keyword evidence="2" id="KW-0812">Transmembrane</keyword>
<dbReference type="PANTHER" id="PTHR34989">
    <property type="entry name" value="PROTEIN HDED"/>
    <property type="match status" value="1"/>
</dbReference>
<feature type="transmembrane region" description="Helical" evidence="2">
    <location>
        <begin position="102"/>
        <end position="120"/>
    </location>
</feature>
<evidence type="ECO:0000313" key="3">
    <source>
        <dbReference type="EMBL" id="GID16275.1"/>
    </source>
</evidence>
<dbReference type="InterPro" id="IPR052712">
    <property type="entry name" value="Acid_resist_chaperone_HdeD"/>
</dbReference>
<keyword evidence="2" id="KW-1133">Transmembrane helix</keyword>
<keyword evidence="2" id="KW-0472">Membrane</keyword>
<evidence type="ECO:0000256" key="1">
    <source>
        <dbReference type="SAM" id="MobiDB-lite"/>
    </source>
</evidence>
<dbReference type="PANTHER" id="PTHR34989:SF1">
    <property type="entry name" value="PROTEIN HDED"/>
    <property type="match status" value="1"/>
</dbReference>
<feature type="transmembrane region" description="Helical" evidence="2">
    <location>
        <begin position="69"/>
        <end position="90"/>
    </location>
</feature>
<dbReference type="Pfam" id="PF03729">
    <property type="entry name" value="DUF308"/>
    <property type="match status" value="1"/>
</dbReference>
<sequence>MTTTARRMAREAIGPWWLFIVTGVLWILLSLAILQFNVASVAAISILFGTVALVAALNEFMIAAMTRSWRWAHVALGVLFVAGAVAAFAWPGPTFVTLARVVGWFLLFKGIFDVVLSLAVRVDLWWLRLITGALEIGLAFWAVGYTGRSAVLLVLWVGFGAMMRGITEIILAFSVRSAADRVGDAAEAMVDAGERSTWPGNEPGARGATPDRPHVPMGHSAADQPRPAHPTES</sequence>
<proteinExistence type="predicted"/>
<feature type="transmembrane region" description="Helical" evidence="2">
    <location>
        <begin position="150"/>
        <end position="173"/>
    </location>
</feature>
<organism evidence="3 4">
    <name type="scientific">Actinocatenispora rupis</name>
    <dbReference type="NCBI Taxonomy" id="519421"/>
    <lineage>
        <taxon>Bacteria</taxon>
        <taxon>Bacillati</taxon>
        <taxon>Actinomycetota</taxon>
        <taxon>Actinomycetes</taxon>
        <taxon>Micromonosporales</taxon>
        <taxon>Micromonosporaceae</taxon>
        <taxon>Actinocatenispora</taxon>
    </lineage>
</organism>
<feature type="transmembrane region" description="Helical" evidence="2">
    <location>
        <begin position="39"/>
        <end position="57"/>
    </location>
</feature>
<keyword evidence="4" id="KW-1185">Reference proteome</keyword>
<dbReference type="Proteomes" id="UP000612808">
    <property type="component" value="Unassembled WGS sequence"/>
</dbReference>